<dbReference type="PANTHER" id="PTHR24171">
    <property type="entry name" value="ANKYRIN REPEAT DOMAIN-CONTAINING PROTEIN 39-RELATED"/>
    <property type="match status" value="1"/>
</dbReference>
<keyword evidence="1" id="KW-0677">Repeat</keyword>
<reference evidence="4" key="1">
    <citation type="submission" date="2007-03" db="EMBL/GenBank/DDBJ databases">
        <title>Annotation of Culex pipiens quinquefasciatus.</title>
        <authorList>
            <consortium name="The Broad Institute Genome Sequencing Platform"/>
            <person name="Atkinson P.W."/>
            <person name="Hemingway J."/>
            <person name="Christensen B.M."/>
            <person name="Higgs S."/>
            <person name="Kodira C."/>
            <person name="Hannick L."/>
            <person name="Megy K."/>
            <person name="O'Leary S."/>
            <person name="Pearson M."/>
            <person name="Haas B.J."/>
            <person name="Mauceli E."/>
            <person name="Wortman J.R."/>
            <person name="Lee N.H."/>
            <person name="Guigo R."/>
            <person name="Stanke M."/>
            <person name="Alvarado L."/>
            <person name="Amedeo P."/>
            <person name="Antoine C.H."/>
            <person name="Arensburger P."/>
            <person name="Bidwell S.L."/>
            <person name="Crawford M."/>
            <person name="Camaro F."/>
            <person name="Devon K."/>
            <person name="Engels R."/>
            <person name="Hammond M."/>
            <person name="Howarth C."/>
            <person name="Koehrsen M."/>
            <person name="Lawson D."/>
            <person name="Montgomery P."/>
            <person name="Nene V."/>
            <person name="Nusbaum C."/>
            <person name="Puiu D."/>
            <person name="Romero-Severson J."/>
            <person name="Severson D.W."/>
            <person name="Shumway M."/>
            <person name="Sisk P."/>
            <person name="Stolte C."/>
            <person name="Zeng Q."/>
            <person name="Eisenstadt E."/>
            <person name="Fraser-Liggett C."/>
            <person name="Strausberg R."/>
            <person name="Galagan J."/>
            <person name="Birren B."/>
            <person name="Collins F.H."/>
        </authorList>
    </citation>
    <scope>NUCLEOTIDE SEQUENCE [LARGE SCALE GENOMIC DNA]</scope>
    <source>
        <strain evidence="4">JHB</strain>
    </source>
</reference>
<dbReference type="PANTHER" id="PTHR24171:SF9">
    <property type="entry name" value="ANKYRIN REPEAT DOMAIN-CONTAINING PROTEIN 39"/>
    <property type="match status" value="1"/>
</dbReference>
<evidence type="ECO:0000256" key="1">
    <source>
        <dbReference type="ARBA" id="ARBA00022737"/>
    </source>
</evidence>
<dbReference type="InParanoid" id="B0XHK7"/>
<dbReference type="SMART" id="SM00248">
    <property type="entry name" value="ANK"/>
    <property type="match status" value="6"/>
</dbReference>
<feature type="repeat" description="ANK" evidence="3">
    <location>
        <begin position="426"/>
        <end position="457"/>
    </location>
</feature>
<dbReference type="InterPro" id="IPR002110">
    <property type="entry name" value="Ankyrin_rpt"/>
</dbReference>
<evidence type="ECO:0000256" key="3">
    <source>
        <dbReference type="PROSITE-ProRule" id="PRU00023"/>
    </source>
</evidence>
<feature type="non-terminal residue" evidence="4">
    <location>
        <position position="457"/>
    </location>
</feature>
<evidence type="ECO:0000313" key="4">
    <source>
        <dbReference type="EMBL" id="EDS28458.1"/>
    </source>
</evidence>
<dbReference type="eggNOG" id="KOG4177">
    <property type="taxonomic scope" value="Eukaryota"/>
</dbReference>
<dbReference type="EMBL" id="DS233171">
    <property type="protein sequence ID" value="EDS28458.1"/>
    <property type="molecule type" value="Genomic_DNA"/>
</dbReference>
<dbReference type="HOGENOM" id="CLU_602140_0_0_1"/>
<feature type="repeat" description="ANK" evidence="3">
    <location>
        <begin position="42"/>
        <end position="74"/>
    </location>
</feature>
<dbReference type="KEGG" id="cqu:CpipJ_CPIJ018744"/>
<name>B0XHK7_CULQU</name>
<dbReference type="AlphaFoldDB" id="B0XHK7"/>
<feature type="repeat" description="ANK" evidence="3">
    <location>
        <begin position="358"/>
        <end position="390"/>
    </location>
</feature>
<dbReference type="Pfam" id="PF12796">
    <property type="entry name" value="Ank_2"/>
    <property type="match status" value="3"/>
</dbReference>
<keyword evidence="2 3" id="KW-0040">ANK repeat</keyword>
<dbReference type="OrthoDB" id="2134805at2759"/>
<dbReference type="PRINTS" id="PR01415">
    <property type="entry name" value="ANKYRIN"/>
</dbReference>
<dbReference type="PROSITE" id="PS50088">
    <property type="entry name" value="ANK_REPEAT"/>
    <property type="match status" value="4"/>
</dbReference>
<dbReference type="VEuPathDB" id="VectorBase:CQUJHB009732"/>
<dbReference type="PROSITE" id="PS50297">
    <property type="entry name" value="ANK_REP_REGION"/>
    <property type="match status" value="4"/>
</dbReference>
<feature type="repeat" description="ANK" evidence="3">
    <location>
        <begin position="392"/>
        <end position="424"/>
    </location>
</feature>
<proteinExistence type="predicted"/>
<dbReference type="STRING" id="7176.B0XHK7"/>
<accession>B0XHK7</accession>
<dbReference type="VEuPathDB" id="VectorBase:CPIJ018744"/>
<protein>
    <submittedName>
        <fullName evidence="4">Ankyrin 2,3/unc44</fullName>
    </submittedName>
</protein>
<dbReference type="InterPro" id="IPR036770">
    <property type="entry name" value="Ankyrin_rpt-contain_sf"/>
</dbReference>
<evidence type="ECO:0000256" key="2">
    <source>
        <dbReference type="ARBA" id="ARBA00023043"/>
    </source>
</evidence>
<gene>
    <name evidence="4" type="ORF">CpipJ_CPIJ018744</name>
</gene>
<sequence>MDYHQLSKLAPLIAAIQDSNVTGVQAALDNGADINFRIAFDENKTALHHAVAAGDPRIVDLLLQNGADPTVKSKDGKMPIELIADNARKSTIEAVFKKHGCGVKPLPSPNSAPSVPAPTYSKRKGTTSIRGQLYETKLLALVLFRALHRDDITSFNLATNVDDAGAFDDIVMRYTVNGTDKCIYLQAKHKDCKETNFKDMIDGNIKFMKDVHKGLIDLTPKSQEEFLNRKVFFQGTPVILRSLLDGNLNLVDEQTLYDLMMEEVLEVVPGSKSTFHDEEMNYFVERTLSPCLLRDKILLQESFTVVLTEENDEFPDDNKDIIVVAASDELKTAKEGHRDVVELLLDNGARVNSATSDHGLTALYMAAQNQHTEVVRLLFARGAIVDAALKSDGRTPLLQAASTGNMDLVEILLKHGANCNATTSNKRLTPLHAAARYGHGEVALLLLKNGAHVNAAS</sequence>
<dbReference type="VEuPathDB" id="VectorBase:CQUJHB005465"/>
<dbReference type="Gene3D" id="1.25.40.20">
    <property type="entry name" value="Ankyrin repeat-containing domain"/>
    <property type="match status" value="3"/>
</dbReference>
<dbReference type="SUPFAM" id="SSF48403">
    <property type="entry name" value="Ankyrin repeat"/>
    <property type="match status" value="2"/>
</dbReference>
<organism>
    <name type="scientific">Culex quinquefasciatus</name>
    <name type="common">Southern house mosquito</name>
    <name type="synonym">Culex pungens</name>
    <dbReference type="NCBI Taxonomy" id="7176"/>
    <lineage>
        <taxon>Eukaryota</taxon>
        <taxon>Metazoa</taxon>
        <taxon>Ecdysozoa</taxon>
        <taxon>Arthropoda</taxon>
        <taxon>Hexapoda</taxon>
        <taxon>Insecta</taxon>
        <taxon>Pterygota</taxon>
        <taxon>Neoptera</taxon>
        <taxon>Endopterygota</taxon>
        <taxon>Diptera</taxon>
        <taxon>Nematocera</taxon>
        <taxon>Culicoidea</taxon>
        <taxon>Culicidae</taxon>
        <taxon>Culicinae</taxon>
        <taxon>Culicini</taxon>
        <taxon>Culex</taxon>
        <taxon>Culex</taxon>
    </lineage>
</organism>